<evidence type="ECO:0000259" key="11">
    <source>
        <dbReference type="PROSITE" id="PS51918"/>
    </source>
</evidence>
<dbReference type="SFLD" id="SFLDS00029">
    <property type="entry name" value="Radical_SAM"/>
    <property type="match status" value="1"/>
</dbReference>
<dbReference type="InterPro" id="IPR058240">
    <property type="entry name" value="rSAM_sf"/>
</dbReference>
<dbReference type="EC" id="2.8.4.4" evidence="8"/>
<comment type="catalytic activity">
    <reaction evidence="8">
        <text>L-aspartate(89)-[ribosomal protein uS12]-hydrogen + (sulfur carrier)-SH + AH2 + 2 S-adenosyl-L-methionine = 3-methylsulfanyl-L-aspartate(89)-[ribosomal protein uS12]-hydrogen + (sulfur carrier)-H + 5'-deoxyadenosine + L-methionine + A + S-adenosyl-L-homocysteine + 2 H(+)</text>
        <dbReference type="Rhea" id="RHEA:37087"/>
        <dbReference type="Rhea" id="RHEA-COMP:10460"/>
        <dbReference type="Rhea" id="RHEA-COMP:10461"/>
        <dbReference type="Rhea" id="RHEA-COMP:14737"/>
        <dbReference type="Rhea" id="RHEA-COMP:14739"/>
        <dbReference type="ChEBI" id="CHEBI:13193"/>
        <dbReference type="ChEBI" id="CHEBI:15378"/>
        <dbReference type="ChEBI" id="CHEBI:17319"/>
        <dbReference type="ChEBI" id="CHEBI:17499"/>
        <dbReference type="ChEBI" id="CHEBI:29917"/>
        <dbReference type="ChEBI" id="CHEBI:29961"/>
        <dbReference type="ChEBI" id="CHEBI:57844"/>
        <dbReference type="ChEBI" id="CHEBI:57856"/>
        <dbReference type="ChEBI" id="CHEBI:59789"/>
        <dbReference type="ChEBI" id="CHEBI:64428"/>
        <dbReference type="ChEBI" id="CHEBI:73599"/>
        <dbReference type="EC" id="2.8.4.4"/>
    </reaction>
</comment>
<dbReference type="EMBL" id="JACRST010000019">
    <property type="protein sequence ID" value="MBC8547426.1"/>
    <property type="molecule type" value="Genomic_DNA"/>
</dbReference>
<dbReference type="InterPro" id="IPR005839">
    <property type="entry name" value="Methylthiotransferase"/>
</dbReference>
<dbReference type="Proteomes" id="UP000653127">
    <property type="component" value="Unassembled WGS sequence"/>
</dbReference>
<comment type="cofactor">
    <cofactor evidence="8">
        <name>[4Fe-4S] cluster</name>
        <dbReference type="ChEBI" id="CHEBI:49883"/>
    </cofactor>
    <text evidence="8">Binds 2 [4Fe-4S] clusters. One cluster is coordinated with 3 cysteines and an exchangeable S-adenosyl-L-methionine.</text>
</comment>
<dbReference type="PROSITE" id="PS01278">
    <property type="entry name" value="MTTASE_RADICAL"/>
    <property type="match status" value="1"/>
</dbReference>
<keyword evidence="3 8" id="KW-0808">Transferase</keyword>
<dbReference type="InterPro" id="IPR012340">
    <property type="entry name" value="NA-bd_OB-fold"/>
</dbReference>
<dbReference type="CDD" id="cd01335">
    <property type="entry name" value="Radical_SAM"/>
    <property type="match status" value="1"/>
</dbReference>
<proteinExistence type="inferred from homology"/>
<dbReference type="InterPro" id="IPR038135">
    <property type="entry name" value="Methylthiotransferase_N_sf"/>
</dbReference>
<organism evidence="12 13">
    <name type="scientific">Ligaoa zhengdingensis</name>
    <dbReference type="NCBI Taxonomy" id="2763658"/>
    <lineage>
        <taxon>Bacteria</taxon>
        <taxon>Bacillati</taxon>
        <taxon>Bacillota</taxon>
        <taxon>Clostridia</taxon>
        <taxon>Eubacteriales</taxon>
        <taxon>Oscillospiraceae</taxon>
        <taxon>Ligaoa</taxon>
    </lineage>
</organism>
<dbReference type="AlphaFoldDB" id="A0A926DYY9"/>
<evidence type="ECO:0000256" key="1">
    <source>
        <dbReference type="ARBA" id="ARBA00022485"/>
    </source>
</evidence>
<dbReference type="GO" id="GO:0103039">
    <property type="term" value="F:protein methylthiotransferase activity"/>
    <property type="evidence" value="ECO:0007669"/>
    <property type="project" value="UniProtKB-EC"/>
</dbReference>
<dbReference type="GO" id="GO:0005840">
    <property type="term" value="C:ribosome"/>
    <property type="evidence" value="ECO:0007669"/>
    <property type="project" value="UniProtKB-KW"/>
</dbReference>
<dbReference type="InterPro" id="IPR002792">
    <property type="entry name" value="TRAM_dom"/>
</dbReference>
<evidence type="ECO:0000259" key="10">
    <source>
        <dbReference type="PROSITE" id="PS51449"/>
    </source>
</evidence>
<feature type="binding site" evidence="8">
    <location>
        <position position="12"/>
    </location>
    <ligand>
        <name>[4Fe-4S] cluster</name>
        <dbReference type="ChEBI" id="CHEBI:49883"/>
        <label>1</label>
    </ligand>
</feature>
<dbReference type="Pfam" id="PF04055">
    <property type="entry name" value="Radical_SAM"/>
    <property type="match status" value="1"/>
</dbReference>
<name>A0A926DYY9_9FIRM</name>
<feature type="binding site" evidence="8">
    <location>
        <position position="48"/>
    </location>
    <ligand>
        <name>[4Fe-4S] cluster</name>
        <dbReference type="ChEBI" id="CHEBI:49883"/>
        <label>1</label>
    </ligand>
</feature>
<comment type="similarity">
    <text evidence="8">Belongs to the methylthiotransferase family. RimO subfamily.</text>
</comment>
<evidence type="ECO:0000313" key="12">
    <source>
        <dbReference type="EMBL" id="MBC8547426.1"/>
    </source>
</evidence>
<dbReference type="PROSITE" id="PS51918">
    <property type="entry name" value="RADICAL_SAM"/>
    <property type="match status" value="1"/>
</dbReference>
<evidence type="ECO:0000256" key="4">
    <source>
        <dbReference type="ARBA" id="ARBA00022691"/>
    </source>
</evidence>
<dbReference type="PROSITE" id="PS51449">
    <property type="entry name" value="MTTASE_N"/>
    <property type="match status" value="1"/>
</dbReference>
<keyword evidence="5 8" id="KW-0479">Metal-binding</keyword>
<dbReference type="FunFam" id="3.80.30.20:FF:000001">
    <property type="entry name" value="tRNA-2-methylthio-N(6)-dimethylallyladenosine synthase 2"/>
    <property type="match status" value="1"/>
</dbReference>
<dbReference type="Gene3D" id="3.40.50.12160">
    <property type="entry name" value="Methylthiotransferase, N-terminal domain"/>
    <property type="match status" value="1"/>
</dbReference>
<evidence type="ECO:0000313" key="13">
    <source>
        <dbReference type="Proteomes" id="UP000653127"/>
    </source>
</evidence>
<dbReference type="SMART" id="SM00729">
    <property type="entry name" value="Elp3"/>
    <property type="match status" value="1"/>
</dbReference>
<dbReference type="SUPFAM" id="SSF102114">
    <property type="entry name" value="Radical SAM enzymes"/>
    <property type="match status" value="1"/>
</dbReference>
<dbReference type="GO" id="GO:0051539">
    <property type="term" value="F:4 iron, 4 sulfur cluster binding"/>
    <property type="evidence" value="ECO:0007669"/>
    <property type="project" value="UniProtKB-UniRule"/>
</dbReference>
<feature type="domain" description="MTTase N-terminal" evidence="10">
    <location>
        <begin position="3"/>
        <end position="119"/>
    </location>
</feature>
<accession>A0A926DYY9</accession>
<keyword evidence="4 8" id="KW-0949">S-adenosyl-L-methionine</keyword>
<dbReference type="Gene3D" id="2.40.50.140">
    <property type="entry name" value="Nucleic acid-binding proteins"/>
    <property type="match status" value="1"/>
</dbReference>
<comment type="caution">
    <text evidence="12">The sequence shown here is derived from an EMBL/GenBank/DDBJ whole genome shotgun (WGS) entry which is preliminary data.</text>
</comment>
<keyword evidence="2 8" id="KW-0963">Cytoplasm</keyword>
<evidence type="ECO:0000256" key="8">
    <source>
        <dbReference type="HAMAP-Rule" id="MF_01865"/>
    </source>
</evidence>
<dbReference type="InterPro" id="IPR023404">
    <property type="entry name" value="rSAM_horseshoe"/>
</dbReference>
<feature type="binding site" evidence="8">
    <location>
        <position position="159"/>
    </location>
    <ligand>
        <name>[4Fe-4S] cluster</name>
        <dbReference type="ChEBI" id="CHEBI:49883"/>
        <label>2</label>
        <note>4Fe-4S-S-AdoMet</note>
    </ligand>
</feature>
<dbReference type="Gene3D" id="3.80.30.20">
    <property type="entry name" value="tm_1862 like domain"/>
    <property type="match status" value="1"/>
</dbReference>
<dbReference type="PROSITE" id="PS50926">
    <property type="entry name" value="TRAM"/>
    <property type="match status" value="1"/>
</dbReference>
<keyword evidence="13" id="KW-1185">Reference proteome</keyword>
<feature type="binding site" evidence="8">
    <location>
        <position position="162"/>
    </location>
    <ligand>
        <name>[4Fe-4S] cluster</name>
        <dbReference type="ChEBI" id="CHEBI:49883"/>
        <label>2</label>
        <note>4Fe-4S-S-AdoMet</note>
    </ligand>
</feature>
<keyword evidence="7 8" id="KW-0411">Iron-sulfur</keyword>
<dbReference type="InterPro" id="IPR020612">
    <property type="entry name" value="Methylthiotransferase_CS"/>
</dbReference>
<keyword evidence="1 8" id="KW-0004">4Fe-4S</keyword>
<dbReference type="Pfam" id="PF00919">
    <property type="entry name" value="UPF0004"/>
    <property type="match status" value="1"/>
</dbReference>
<dbReference type="GO" id="GO:0035600">
    <property type="term" value="P:tRNA methylthiolation"/>
    <property type="evidence" value="ECO:0007669"/>
    <property type="project" value="UniProtKB-ARBA"/>
</dbReference>
<protein>
    <recommendedName>
        <fullName evidence="8">Ribosomal protein uS12 methylthiotransferase RimO</fullName>
        <shortName evidence="8">uS12 MTTase</shortName>
        <shortName evidence="8">uS12 methylthiotransferase</shortName>
        <ecNumber evidence="8">2.8.4.4</ecNumber>
    </recommendedName>
    <alternativeName>
        <fullName evidence="8">Ribosomal protein uS12 (aspartate-C(3))-methylthiotransferase</fullName>
    </alternativeName>
    <alternativeName>
        <fullName evidence="8">Ribosome maturation factor RimO</fullName>
    </alternativeName>
</protein>
<evidence type="ECO:0000256" key="5">
    <source>
        <dbReference type="ARBA" id="ARBA00022723"/>
    </source>
</evidence>
<dbReference type="Pfam" id="PF18693">
    <property type="entry name" value="TRAM_2"/>
    <property type="match status" value="1"/>
</dbReference>
<dbReference type="GO" id="GO:0140101">
    <property type="term" value="F:catalytic activity, acting on a tRNA"/>
    <property type="evidence" value="ECO:0007669"/>
    <property type="project" value="UniProtKB-ARBA"/>
</dbReference>
<evidence type="ECO:0000259" key="9">
    <source>
        <dbReference type="PROSITE" id="PS50926"/>
    </source>
</evidence>
<dbReference type="GO" id="GO:0046872">
    <property type="term" value="F:metal ion binding"/>
    <property type="evidence" value="ECO:0007669"/>
    <property type="project" value="UniProtKB-KW"/>
</dbReference>
<dbReference type="InterPro" id="IPR005840">
    <property type="entry name" value="Ribosomal_uS12_MeSTrfase_RimO"/>
</dbReference>
<gene>
    <name evidence="8 12" type="primary">rimO</name>
    <name evidence="12" type="ORF">H8711_10865</name>
</gene>
<evidence type="ECO:0000256" key="3">
    <source>
        <dbReference type="ARBA" id="ARBA00022679"/>
    </source>
</evidence>
<dbReference type="NCBIfam" id="TIGR00089">
    <property type="entry name" value="MiaB/RimO family radical SAM methylthiotransferase"/>
    <property type="match status" value="1"/>
</dbReference>
<dbReference type="RefSeq" id="WP_249283469.1">
    <property type="nucleotide sequence ID" value="NZ_JACRST010000019.1"/>
</dbReference>
<dbReference type="NCBIfam" id="TIGR01125">
    <property type="entry name" value="30S ribosomal protein S12 methylthiotransferase RimO"/>
    <property type="match status" value="1"/>
</dbReference>
<comment type="function">
    <text evidence="8">Catalyzes the methylthiolation of an aspartic acid residue of ribosomal protein uS12.</text>
</comment>
<sequence>MSIKVGMVSLGCTKNQVDAELMLALITKQGYELCADARRCDVVIINTCGFIEDAKRESIETILEFAQLKGRGRVKAVVVTGCLAERYQMEVARELPEADVVLGIGSNSHIAAAIERALHGEKVYEFGAKEDVPLSGERVLTTPPYTAYLKVAEGCDNRCTYCAIPLIRGGFRSRPMDEVLEEAQRLAASGVRELNVIAQDTTRYGKDLYGRLALPELLDRLCEIEGLRWIRILYGYPDTITDELLEVIARQPKICKYLDIPLQHASGNILKRMNRRFDRQSLTALMAHIRARVPGITLRTTLITGFPGESEADFAELCEFVKEVRFDRLGCFAYSAEDGTPAAEFPDQIDEELKRHRADLVMELQMGIAAGLAHKKIGRSLETLVEGFDEESGRYVGRTAADAPDIDGRVYFDSERECTPGEFVTVLVENAEDYDLLGRLEEGER</sequence>
<dbReference type="HAMAP" id="MF_01865">
    <property type="entry name" value="MTTase_RimO"/>
    <property type="match status" value="1"/>
</dbReference>
<keyword evidence="12" id="KW-0687">Ribonucleoprotein</keyword>
<keyword evidence="12" id="KW-0689">Ribosomal protein</keyword>
<dbReference type="PANTHER" id="PTHR43837:SF1">
    <property type="entry name" value="RIBOSOMAL PROTEIN US12 METHYLTHIOTRANSFERASE RIMO"/>
    <property type="match status" value="1"/>
</dbReference>
<feature type="domain" description="Radical SAM core" evidence="11">
    <location>
        <begin position="141"/>
        <end position="373"/>
    </location>
</feature>
<feature type="domain" description="TRAM" evidence="9">
    <location>
        <begin position="374"/>
        <end position="442"/>
    </location>
</feature>
<evidence type="ECO:0000256" key="6">
    <source>
        <dbReference type="ARBA" id="ARBA00023004"/>
    </source>
</evidence>
<dbReference type="SFLD" id="SFLDG01061">
    <property type="entry name" value="methylthiotransferase"/>
    <property type="match status" value="1"/>
</dbReference>
<dbReference type="InterPro" id="IPR007197">
    <property type="entry name" value="rSAM"/>
</dbReference>
<keyword evidence="6 8" id="KW-0408">Iron</keyword>
<dbReference type="InterPro" id="IPR013848">
    <property type="entry name" value="Methylthiotransferase_N"/>
</dbReference>
<dbReference type="GO" id="GO:0035599">
    <property type="term" value="F:aspartic acid methylthiotransferase activity"/>
    <property type="evidence" value="ECO:0007669"/>
    <property type="project" value="TreeGrafter"/>
</dbReference>
<comment type="subcellular location">
    <subcellularLocation>
        <location evidence="8">Cytoplasm</location>
    </subcellularLocation>
</comment>
<reference evidence="12" key="1">
    <citation type="submission" date="2020-08" db="EMBL/GenBank/DDBJ databases">
        <title>Genome public.</title>
        <authorList>
            <person name="Liu C."/>
            <person name="Sun Q."/>
        </authorList>
    </citation>
    <scope>NUCLEOTIDE SEQUENCE</scope>
    <source>
        <strain evidence="12">NSJ-31</strain>
    </source>
</reference>
<dbReference type="SFLD" id="SFLDG01082">
    <property type="entry name" value="B12-binding_domain_containing"/>
    <property type="match status" value="1"/>
</dbReference>
<feature type="binding site" evidence="8">
    <location>
        <position position="82"/>
    </location>
    <ligand>
        <name>[4Fe-4S] cluster</name>
        <dbReference type="ChEBI" id="CHEBI:49883"/>
        <label>1</label>
    </ligand>
</feature>
<dbReference type="PANTHER" id="PTHR43837">
    <property type="entry name" value="RIBOSOMAL PROTEIN S12 METHYLTHIOTRANSFERASE RIMO"/>
    <property type="match status" value="1"/>
</dbReference>
<dbReference type="InterPro" id="IPR006638">
    <property type="entry name" value="Elp3/MiaA/NifB-like_rSAM"/>
</dbReference>
<dbReference type="SFLD" id="SFLDF00274">
    <property type="entry name" value="ribosomal_protein_S12_methylth"/>
    <property type="match status" value="1"/>
</dbReference>
<feature type="binding site" evidence="8">
    <location>
        <position position="155"/>
    </location>
    <ligand>
        <name>[4Fe-4S] cluster</name>
        <dbReference type="ChEBI" id="CHEBI:49883"/>
        <label>2</label>
        <note>4Fe-4S-S-AdoMet</note>
    </ligand>
</feature>
<evidence type="ECO:0000256" key="7">
    <source>
        <dbReference type="ARBA" id="ARBA00023014"/>
    </source>
</evidence>
<evidence type="ECO:0000256" key="2">
    <source>
        <dbReference type="ARBA" id="ARBA00022490"/>
    </source>
</evidence>
<dbReference type="GO" id="GO:0005829">
    <property type="term" value="C:cytosol"/>
    <property type="evidence" value="ECO:0007669"/>
    <property type="project" value="TreeGrafter"/>
</dbReference>